<feature type="transmembrane region" description="Helical" evidence="1">
    <location>
        <begin position="42"/>
        <end position="61"/>
    </location>
</feature>
<keyword evidence="1" id="KW-0812">Transmembrane</keyword>
<keyword evidence="1" id="KW-1133">Transmembrane helix</keyword>
<protein>
    <submittedName>
        <fullName evidence="2">Uncharacterized protein</fullName>
    </submittedName>
</protein>
<dbReference type="EMBL" id="BNBO01000050">
    <property type="protein sequence ID" value="GHH81116.1"/>
    <property type="molecule type" value="Genomic_DNA"/>
</dbReference>
<reference evidence="2" key="2">
    <citation type="submission" date="2020-09" db="EMBL/GenBank/DDBJ databases">
        <authorList>
            <person name="Sun Q."/>
            <person name="Ohkuma M."/>
        </authorList>
    </citation>
    <scope>NUCLEOTIDE SEQUENCE</scope>
    <source>
        <strain evidence="2">JCM 4646</strain>
    </source>
</reference>
<dbReference type="Proteomes" id="UP000617734">
    <property type="component" value="Unassembled WGS sequence"/>
</dbReference>
<keyword evidence="3" id="KW-1185">Reference proteome</keyword>
<feature type="transmembrane region" description="Helical" evidence="1">
    <location>
        <begin position="102"/>
        <end position="128"/>
    </location>
</feature>
<dbReference type="AlphaFoldDB" id="A0A919L3A1"/>
<evidence type="ECO:0000313" key="3">
    <source>
        <dbReference type="Proteomes" id="UP000617734"/>
    </source>
</evidence>
<proteinExistence type="predicted"/>
<accession>A0A919L3A1</accession>
<sequence length="180" mass="19448">MSGGPKLVGLVASVRIQASLLLPVSLVSCVPAYAWGTHRLDLTMSVAIAVLLFATTFSALLKARRPWYGERLARMTPPPADAELVAREETFDLFSRGLTKPLLLVLLTGLVLSYATGVPAGMLLAGLAGAMLRQSWWLAAEEERLGGRIVCLHTPVHVTADDPAGPAYRRARFWIVREAS</sequence>
<comment type="caution">
    <text evidence="2">The sequence shown here is derived from an EMBL/GenBank/DDBJ whole genome shotgun (WGS) entry which is preliminary data.</text>
</comment>
<keyword evidence="1" id="KW-0472">Membrane</keyword>
<organism evidence="2 3">
    <name type="scientific">Kitasatospora indigofera</name>
    <dbReference type="NCBI Taxonomy" id="67307"/>
    <lineage>
        <taxon>Bacteria</taxon>
        <taxon>Bacillati</taxon>
        <taxon>Actinomycetota</taxon>
        <taxon>Actinomycetes</taxon>
        <taxon>Kitasatosporales</taxon>
        <taxon>Streptomycetaceae</taxon>
        <taxon>Kitasatospora</taxon>
    </lineage>
</organism>
<gene>
    <name evidence="2" type="ORF">GCM10018781_63020</name>
</gene>
<evidence type="ECO:0000313" key="2">
    <source>
        <dbReference type="EMBL" id="GHH81116.1"/>
    </source>
</evidence>
<evidence type="ECO:0000256" key="1">
    <source>
        <dbReference type="SAM" id="Phobius"/>
    </source>
</evidence>
<dbReference type="PROSITE" id="PS51257">
    <property type="entry name" value="PROKAR_LIPOPROTEIN"/>
    <property type="match status" value="1"/>
</dbReference>
<name>A0A919L3A1_9ACTN</name>
<reference evidence="2" key="1">
    <citation type="journal article" date="2014" name="Int. J. Syst. Evol. Microbiol.">
        <title>Complete genome sequence of Corynebacterium casei LMG S-19264T (=DSM 44701T), isolated from a smear-ripened cheese.</title>
        <authorList>
            <consortium name="US DOE Joint Genome Institute (JGI-PGF)"/>
            <person name="Walter F."/>
            <person name="Albersmeier A."/>
            <person name="Kalinowski J."/>
            <person name="Ruckert C."/>
        </authorList>
    </citation>
    <scope>NUCLEOTIDE SEQUENCE</scope>
    <source>
        <strain evidence="2">JCM 4646</strain>
    </source>
</reference>